<comment type="caution">
    <text evidence="8">The sequence shown here is derived from an EMBL/GenBank/DDBJ whole genome shotgun (WGS) entry which is preliminary data.</text>
</comment>
<comment type="subunit">
    <text evidence="6">Homodimer.</text>
</comment>
<dbReference type="GO" id="GO:0005737">
    <property type="term" value="C:cytoplasm"/>
    <property type="evidence" value="ECO:0007669"/>
    <property type="project" value="UniProtKB-SubCell"/>
</dbReference>
<keyword evidence="9" id="KW-1185">Reference proteome</keyword>
<organism evidence="8 9">
    <name type="scientific">Zooshikella ganghwensis</name>
    <dbReference type="NCBI Taxonomy" id="202772"/>
    <lineage>
        <taxon>Bacteria</taxon>
        <taxon>Pseudomonadati</taxon>
        <taxon>Pseudomonadota</taxon>
        <taxon>Gammaproteobacteria</taxon>
        <taxon>Oceanospirillales</taxon>
        <taxon>Zooshikellaceae</taxon>
        <taxon>Zooshikella</taxon>
    </lineage>
</organism>
<dbReference type="Pfam" id="PF02463">
    <property type="entry name" value="SMC_N"/>
    <property type="match status" value="1"/>
</dbReference>
<comment type="function">
    <text evidence="6">Required for chromosome condensation and partitioning.</text>
</comment>
<name>A0A4P9VJJ7_9GAMM</name>
<evidence type="ECO:0000313" key="9">
    <source>
        <dbReference type="Proteomes" id="UP000257039"/>
    </source>
</evidence>
<sequence length="1172" mass="132956">MRLKCIKLAGFKSFVDPTTVPFPTNMSGIVGPNGCGKSNIIDAVRWVMGESSAKNLRGESMTDVIFNGSKGRKPVGQASVELVFDNSDSTLKGEYAKYNEISIRRKVTRDAKNAYYLNGVKCRRKDITDIFLGTGLGPRSYAIISQGIVSNLIESKPEELRVFIEEAAGISKYKERRRETENRIRRTQENLERLTDLRDELDRQLQHLHRQAQAAEKYKEYKAEERLKKAQLQALKWKSLDEKLTKERKQVSMLEVELEKHIAGQRSVDATLEEKRQFHIEATDRFNEVQGRFYSLGNEISKIEQTIQHSKTRAQELKADLQQTEASLAESQQLLESDQNLELQLTDELAGLEPELELLRETEEMSAQALQEAEEAMQRWQSDWEQFNQQVAEPKRQAEVERSRIQQWEQTIARLQARQLRLREEQEGVQIDPLVDEIEILSERIAERLLEQEQGQALIQSLSEQMSQQRQTINTHHQQVNQYQQTLQEARGRYASLDALQQAALGDNGEEQQQWLAKYHLQGKPRLAEGLTVVPGWETAVETVLGDYLQAFAVDQFGSFTEALASFNSGTLTLYNLAQHGESSDCVRAEQNTLLSKVASANCDLQPWLDGIKTADSLSEAFALLDSLPRGESIITPEGIWLSHHWLRVTREENAAAGMLARQQEMVELHARIETITGQVQQEEEAFHIAEQCLKDIELQLEAERQQRSVEAQELSSLQADLSAKKVKVDEVKARTERLQLEQAELSEQLTLEQERVAEARLKLQEAIDAMAQGEERREFLLQQRDSIRGQLDQVRQQARHDKDAAHQLALRQQSLSTQLTSTLQGVVRLQQQTEKLLARKHTIQASLEESELPVDDLTVELEALLEERLMIEEEMTEAKQQLSEIDHAMRQLEQQRTQADQQAQQVRTALEKYRLTAQSLEVQRQSLQEQLQADEFDLTTVLDNLPAEANESLWASELEKIAGRIQRLGAINLAAIEEYQTQSQRKTYLDSQNDDLVQALSTLEEAIRKIDRETKARFKETFDRVNYGLQTLFPKVFGGGSAYLELTGEDLLDTGVAIMARPPGKKNSTIHLLSGGEKALTAIALVFAIFQLNPAPFCMLDEVDAPLDDANVGRYARMVKEMSSSVQFIYITHNKIAMEAANQMMGVTMHEPGVSRLVAVDIEQAAALAAV</sequence>
<dbReference type="GO" id="GO:0016887">
    <property type="term" value="F:ATP hydrolysis activity"/>
    <property type="evidence" value="ECO:0007669"/>
    <property type="project" value="InterPro"/>
</dbReference>
<evidence type="ECO:0000256" key="1">
    <source>
        <dbReference type="ARBA" id="ARBA00022490"/>
    </source>
</evidence>
<evidence type="ECO:0000256" key="2">
    <source>
        <dbReference type="ARBA" id="ARBA00022741"/>
    </source>
</evidence>
<dbReference type="GO" id="GO:0007062">
    <property type="term" value="P:sister chromatid cohesion"/>
    <property type="evidence" value="ECO:0007669"/>
    <property type="project" value="InterPro"/>
</dbReference>
<feature type="domain" description="SMC hinge" evidence="7">
    <location>
        <begin position="521"/>
        <end position="625"/>
    </location>
</feature>
<dbReference type="InterPro" id="IPR011890">
    <property type="entry name" value="SMC_prok"/>
</dbReference>
<keyword evidence="3 6" id="KW-0067">ATP-binding</keyword>
<dbReference type="NCBIfam" id="TIGR02168">
    <property type="entry name" value="SMC_prok_B"/>
    <property type="match status" value="1"/>
</dbReference>
<accession>A0A4P9VJJ7</accession>
<reference evidence="8 9" key="1">
    <citation type="submission" date="2017-04" db="EMBL/GenBank/DDBJ databases">
        <title>Draft genome sequence of Zooshikella ganghwensis VG4 isolated from Red Sea sediments.</title>
        <authorList>
            <person name="Rehman Z."/>
            <person name="Alam I."/>
            <person name="Kamau A."/>
            <person name="Bajic V."/>
            <person name="Leiknes T."/>
        </authorList>
    </citation>
    <scope>NUCLEOTIDE SEQUENCE [LARGE SCALE GENOMIC DNA]</scope>
    <source>
        <strain evidence="8 9">VG4</strain>
    </source>
</reference>
<dbReference type="Pfam" id="PF06470">
    <property type="entry name" value="SMC_hinge"/>
    <property type="match status" value="1"/>
</dbReference>
<dbReference type="Gene3D" id="3.40.50.300">
    <property type="entry name" value="P-loop containing nucleotide triphosphate hydrolases"/>
    <property type="match status" value="2"/>
</dbReference>
<evidence type="ECO:0000256" key="4">
    <source>
        <dbReference type="ARBA" id="ARBA00023054"/>
    </source>
</evidence>
<evidence type="ECO:0000256" key="6">
    <source>
        <dbReference type="HAMAP-Rule" id="MF_01894"/>
    </source>
</evidence>
<dbReference type="GO" id="GO:0030261">
    <property type="term" value="P:chromosome condensation"/>
    <property type="evidence" value="ECO:0007669"/>
    <property type="project" value="InterPro"/>
</dbReference>
<comment type="subcellular location">
    <subcellularLocation>
        <location evidence="6">Cytoplasm</location>
    </subcellularLocation>
</comment>
<evidence type="ECO:0000256" key="5">
    <source>
        <dbReference type="ARBA" id="ARBA00023125"/>
    </source>
</evidence>
<feature type="coiled-coil region" evidence="6">
    <location>
        <begin position="855"/>
        <end position="938"/>
    </location>
</feature>
<dbReference type="InterPro" id="IPR010935">
    <property type="entry name" value="SMC_hinge"/>
</dbReference>
<dbReference type="RefSeq" id="WP_094786775.1">
    <property type="nucleotide sequence ID" value="NZ_NDXW01000001.1"/>
</dbReference>
<dbReference type="InterPro" id="IPR036277">
    <property type="entry name" value="SMC_hinge_sf"/>
</dbReference>
<keyword evidence="1 6" id="KW-0963">Cytoplasm</keyword>
<dbReference type="GO" id="GO:0003677">
    <property type="term" value="F:DNA binding"/>
    <property type="evidence" value="ECO:0007669"/>
    <property type="project" value="UniProtKB-UniRule"/>
</dbReference>
<dbReference type="Proteomes" id="UP000257039">
    <property type="component" value="Unassembled WGS sequence"/>
</dbReference>
<dbReference type="InterPro" id="IPR027417">
    <property type="entry name" value="P-loop_NTPase"/>
</dbReference>
<feature type="coiled-coil region" evidence="6">
    <location>
        <begin position="300"/>
        <end position="425"/>
    </location>
</feature>
<dbReference type="GO" id="GO:0005524">
    <property type="term" value="F:ATP binding"/>
    <property type="evidence" value="ECO:0007669"/>
    <property type="project" value="UniProtKB-UniRule"/>
</dbReference>
<dbReference type="HAMAP" id="MF_01894">
    <property type="entry name" value="Smc_prok"/>
    <property type="match status" value="1"/>
</dbReference>
<dbReference type="GO" id="GO:0006260">
    <property type="term" value="P:DNA replication"/>
    <property type="evidence" value="ECO:0007669"/>
    <property type="project" value="UniProtKB-UniRule"/>
</dbReference>
<proteinExistence type="inferred from homology"/>
<feature type="binding site" evidence="6">
    <location>
        <begin position="32"/>
        <end position="39"/>
    </location>
    <ligand>
        <name>ATP</name>
        <dbReference type="ChEBI" id="CHEBI:30616"/>
    </ligand>
</feature>
<dbReference type="InterPro" id="IPR003395">
    <property type="entry name" value="RecF/RecN/SMC_N"/>
</dbReference>
<comment type="domain">
    <text evidence="6">Contains large globular domains required for ATP hydrolysis at each terminus and a third globular domain forming a flexible hinge near the middle of the molecule. These domains are separated by coiled-coil structures.</text>
</comment>
<dbReference type="CDD" id="cd03278">
    <property type="entry name" value="ABC_SMC_barmotin"/>
    <property type="match status" value="2"/>
</dbReference>
<dbReference type="GO" id="GO:0005694">
    <property type="term" value="C:chromosome"/>
    <property type="evidence" value="ECO:0007669"/>
    <property type="project" value="InterPro"/>
</dbReference>
<dbReference type="SUPFAM" id="SSF75553">
    <property type="entry name" value="Smc hinge domain"/>
    <property type="match status" value="1"/>
</dbReference>
<protein>
    <recommendedName>
        <fullName evidence="6">Chromosome partition protein Smc</fullName>
    </recommendedName>
</protein>
<evidence type="ECO:0000259" key="7">
    <source>
        <dbReference type="SMART" id="SM00968"/>
    </source>
</evidence>
<gene>
    <name evidence="6 8" type="primary">smc</name>
    <name evidence="8" type="ORF">B9G39_08350</name>
</gene>
<dbReference type="EMBL" id="NDXW01000001">
    <property type="protein sequence ID" value="RDH43448.1"/>
    <property type="molecule type" value="Genomic_DNA"/>
</dbReference>
<evidence type="ECO:0000256" key="3">
    <source>
        <dbReference type="ARBA" id="ARBA00022840"/>
    </source>
</evidence>
<dbReference type="InterPro" id="IPR024704">
    <property type="entry name" value="SMC"/>
</dbReference>
<dbReference type="SUPFAM" id="SSF52540">
    <property type="entry name" value="P-loop containing nucleoside triphosphate hydrolases"/>
    <property type="match status" value="1"/>
</dbReference>
<keyword evidence="2 6" id="KW-0547">Nucleotide-binding</keyword>
<dbReference type="PIRSF" id="PIRSF005719">
    <property type="entry name" value="SMC"/>
    <property type="match status" value="1"/>
</dbReference>
<keyword evidence="4 6" id="KW-0175">Coiled coil</keyword>
<dbReference type="PANTHER" id="PTHR43977">
    <property type="entry name" value="STRUCTURAL MAINTENANCE OF CHROMOSOMES PROTEIN 3"/>
    <property type="match status" value="1"/>
</dbReference>
<evidence type="ECO:0000313" key="8">
    <source>
        <dbReference type="EMBL" id="RDH43448.1"/>
    </source>
</evidence>
<dbReference type="GO" id="GO:0007059">
    <property type="term" value="P:chromosome segregation"/>
    <property type="evidence" value="ECO:0007669"/>
    <property type="project" value="UniProtKB-UniRule"/>
</dbReference>
<dbReference type="AlphaFoldDB" id="A0A4P9VJJ7"/>
<keyword evidence="5 6" id="KW-0238">DNA-binding</keyword>
<feature type="coiled-coil region" evidence="6">
    <location>
        <begin position="694"/>
        <end position="798"/>
    </location>
</feature>
<feature type="coiled-coil region" evidence="6">
    <location>
        <begin position="459"/>
        <end position="500"/>
    </location>
</feature>
<dbReference type="SMART" id="SM00968">
    <property type="entry name" value="SMC_hinge"/>
    <property type="match status" value="1"/>
</dbReference>
<comment type="similarity">
    <text evidence="6">Belongs to the SMC family.</text>
</comment>
<feature type="coiled-coil region" evidence="6">
    <location>
        <begin position="170"/>
        <end position="218"/>
    </location>
</feature>